<evidence type="ECO:0000256" key="1">
    <source>
        <dbReference type="ARBA" id="ARBA00000707"/>
    </source>
</evidence>
<keyword evidence="4" id="KW-0833">Ubl conjugation pathway</keyword>
<dbReference type="GO" id="GO:0006508">
    <property type="term" value="P:proteolysis"/>
    <property type="evidence" value="ECO:0007669"/>
    <property type="project" value="UniProtKB-KW"/>
</dbReference>
<dbReference type="InterPro" id="IPR050164">
    <property type="entry name" value="Peptidase_C19"/>
</dbReference>
<evidence type="ECO:0000256" key="10">
    <source>
        <dbReference type="SAM" id="Coils"/>
    </source>
</evidence>
<evidence type="ECO:0000256" key="9">
    <source>
        <dbReference type="ARBA" id="ARBA00032453"/>
    </source>
</evidence>
<dbReference type="EMBL" id="JAZGQO010000025">
    <property type="protein sequence ID" value="KAK6165143.1"/>
    <property type="molecule type" value="Genomic_DNA"/>
</dbReference>
<dbReference type="SUPFAM" id="SSF54001">
    <property type="entry name" value="Cysteine proteinases"/>
    <property type="match status" value="1"/>
</dbReference>
<keyword evidence="3" id="KW-0645">Protease</keyword>
<keyword evidence="10" id="KW-0175">Coiled coil</keyword>
<gene>
    <name evidence="13" type="ORF">SNE40_023591</name>
</gene>
<dbReference type="Gene3D" id="3.90.70.10">
    <property type="entry name" value="Cysteine proteinases"/>
    <property type="match status" value="1"/>
</dbReference>
<dbReference type="InterPro" id="IPR001394">
    <property type="entry name" value="Peptidase_C19_UCH"/>
</dbReference>
<feature type="compositionally biased region" description="Low complexity" evidence="11">
    <location>
        <begin position="461"/>
        <end position="482"/>
    </location>
</feature>
<sequence>MVTDYNTQLVSTENGSTADELKVTCIIRNMVNSHSSTRHTVTLPISMGITEATSEISKICGFERHTISIRYEYKNGEKMEEVFLDDMPDQPLSMVCNSDCKRQDFYVFEKDGVEPKKLETSSSSSDMSMGEASGYKTMSNSSIPSSSTTFSDTSSVGIGSSASDFSCSYSQALLKSDTGFIGLVNQAMTCYLNSLLQTLYMTPEFRNALYRWEYDGTEEDAVKNIPYHLQRLFLQLQTSKKRSVETTDLTKSFGWDSSEVWQQHDVQELCRVMFDALEQKWKNTKQANLINQLYQGKLKDYVKCLECGYESARTDAYLDIPLVVQPFGSNKAYGSVEEAMNAFVQPETLEDSNQYFCERCNKKCNAHKGLKFITFPYLLTMQLKRFDFDYSTMHRIKLNNRMTFPDLLDINSFIEDSDIKNREIEEENGEELDRKKDEVSSNGPVDSSDEGIDEGIEVENSLSGTSSSSDSSSVGSEAAVSDKNTTDTHKKGPYQYDLFSVMIHSGSAAGGHYYAYIKSFEDGQWYSFNDQQVSRITFDDIRKVYGGSSVTRGFYSSAYASSTNAYMLMYRQRDKKRNSAFLSPEEFPSVLKDELKRQQVKEEAERRQREIDKSTCKIKLYCMHPVQLRKMDVRFEIHKDKTLREATKQAYTLFDLDTVLPLDQCRLIKYDEHSDSLEKSYEGEEDTDMGSLLGGVKSSYTFDLLLETRTADSPFQEYKPGGVTVKVYNVDIEREIIHAPVSIRAYHVQTIQEFKHLVAQKLQVNVDNIRLVFERFHNDLRLLTVPNKTLKAEGFFKSNKVYVECSDNKDENAECFLRSKFYQLLDRHQNTIRIYVSLPTEDEVHEYLKNLRENHLRHQQILRTLSESDDMSPDDITQTTSEPIMEFENNYLRTLSIHGSHSDPSVYHSCRDNTDLSPAGSDARSTSPVGAGSSSQDMSSSADCSLSLNSNQGSQSLSPDAPSDKCDDLDTCDMDKSDDNGDNCDLGSQDDGVQRSSDKDSRTYKSCSPETVVEHAETENYHSSASYISSGSMVTQETTVSKDNENWDLDTIPTSYTSSSASQSETSFQDEPLEEVKYYFYASFDEYQPDKWRSVTVFVDKRISLGAFKKEMEPFVGTISENFKVYRVYSNNQEFESIRLSDTLTFLEDGRLNIKLGRALQPDEHRVKVYQLLVNQSEPCQFLIETIFAKGMTVLESKKIILPEVKEKIGLDIPLNRCRLRKKTWKNPGNVYQDSLIYDKDISIFPNWEVFLEVLDAPDEKTSSSQLALYVRRWRPSLYQFECFQEVVLNHETVDELKSKISDISGIPLENVDIAKGKGTFPCEMSVLEAQLELDWSPQAVRLNVGPLYICDDGHVVYYRDKTEELAELSEERKKEIQQKENIRIAKYSPKMSTYSPRKERALKIYTDDDPPSSSKLSPDLD</sequence>
<dbReference type="GO" id="GO:0004843">
    <property type="term" value="F:cysteine-type deubiquitinase activity"/>
    <property type="evidence" value="ECO:0007669"/>
    <property type="project" value="UniProtKB-EC"/>
</dbReference>
<dbReference type="GO" id="GO:0016579">
    <property type="term" value="P:protein deubiquitination"/>
    <property type="evidence" value="ECO:0007669"/>
    <property type="project" value="InterPro"/>
</dbReference>
<feature type="coiled-coil region" evidence="10">
    <location>
        <begin position="1359"/>
        <end position="1386"/>
    </location>
</feature>
<dbReference type="InterPro" id="IPR038765">
    <property type="entry name" value="Papain-like_cys_pep_sf"/>
</dbReference>
<feature type="compositionally biased region" description="Basic and acidic residues" evidence="11">
    <location>
        <begin position="992"/>
        <end position="1003"/>
    </location>
</feature>
<organism evidence="13 14">
    <name type="scientific">Patella caerulea</name>
    <name type="common">Rayed Mediterranean limpet</name>
    <dbReference type="NCBI Taxonomy" id="87958"/>
    <lineage>
        <taxon>Eukaryota</taxon>
        <taxon>Metazoa</taxon>
        <taxon>Spiralia</taxon>
        <taxon>Lophotrochozoa</taxon>
        <taxon>Mollusca</taxon>
        <taxon>Gastropoda</taxon>
        <taxon>Patellogastropoda</taxon>
        <taxon>Patelloidea</taxon>
        <taxon>Patellidae</taxon>
        <taxon>Patella</taxon>
    </lineage>
</organism>
<dbReference type="PANTHER" id="PTHR24006:SF702">
    <property type="entry name" value="UBIQUITIN CARBOXYL-TERMINAL HYDROLASE 47"/>
    <property type="match status" value="1"/>
</dbReference>
<dbReference type="PANTHER" id="PTHR24006">
    <property type="entry name" value="UBIQUITIN CARBOXYL-TERMINAL HYDROLASE"/>
    <property type="match status" value="1"/>
</dbReference>
<feature type="compositionally biased region" description="Acidic residues" evidence="11">
    <location>
        <begin position="447"/>
        <end position="457"/>
    </location>
</feature>
<dbReference type="Proteomes" id="UP001347796">
    <property type="component" value="Unassembled WGS sequence"/>
</dbReference>
<name>A0AAN8FZY6_PATCE</name>
<keyword evidence="6" id="KW-0788">Thiol protease</keyword>
<dbReference type="PROSITE" id="PS00972">
    <property type="entry name" value="USP_1"/>
    <property type="match status" value="1"/>
</dbReference>
<evidence type="ECO:0000256" key="7">
    <source>
        <dbReference type="ARBA" id="ARBA00026136"/>
    </source>
</evidence>
<keyword evidence="14" id="KW-1185">Reference proteome</keyword>
<evidence type="ECO:0000256" key="6">
    <source>
        <dbReference type="ARBA" id="ARBA00022807"/>
    </source>
</evidence>
<dbReference type="InterPro" id="IPR045578">
    <property type="entry name" value="USP47_C"/>
</dbReference>
<dbReference type="InterPro" id="IPR018200">
    <property type="entry name" value="USP_CS"/>
</dbReference>
<evidence type="ECO:0000313" key="13">
    <source>
        <dbReference type="EMBL" id="KAK6165143.1"/>
    </source>
</evidence>
<feature type="compositionally biased region" description="Low complexity" evidence="11">
    <location>
        <begin position="930"/>
        <end position="958"/>
    </location>
</feature>
<proteinExistence type="predicted"/>
<dbReference type="GO" id="GO:0005634">
    <property type="term" value="C:nucleus"/>
    <property type="evidence" value="ECO:0007669"/>
    <property type="project" value="TreeGrafter"/>
</dbReference>
<dbReference type="Pfam" id="PF25985">
    <property type="entry name" value="Ubiquitin_USP47_N"/>
    <property type="match status" value="1"/>
</dbReference>
<dbReference type="InterPro" id="IPR028889">
    <property type="entry name" value="USP"/>
</dbReference>
<dbReference type="EC" id="3.4.19.12" evidence="2"/>
<feature type="region of interest" description="Disordered" evidence="11">
    <location>
        <begin position="421"/>
        <end position="487"/>
    </location>
</feature>
<protein>
    <recommendedName>
        <fullName evidence="7">Ubiquitin carboxyl-terminal hydrolase 47</fullName>
        <ecNumber evidence="2">3.4.19.12</ecNumber>
    </recommendedName>
    <alternativeName>
        <fullName evidence="8">Ubiquitin thioesterase 47</fullName>
    </alternativeName>
    <alternativeName>
        <fullName evidence="9">Ubiquitin-specific-processing protease 47</fullName>
    </alternativeName>
</protein>
<feature type="compositionally biased region" description="Basic and acidic residues" evidence="11">
    <location>
        <begin position="962"/>
        <end position="979"/>
    </location>
</feature>
<evidence type="ECO:0000256" key="4">
    <source>
        <dbReference type="ARBA" id="ARBA00022786"/>
    </source>
</evidence>
<keyword evidence="5" id="KW-0378">Hydrolase</keyword>
<dbReference type="Pfam" id="PF19718">
    <property type="entry name" value="USP47_C"/>
    <property type="match status" value="1"/>
</dbReference>
<dbReference type="Pfam" id="PF00443">
    <property type="entry name" value="UCH"/>
    <property type="match status" value="1"/>
</dbReference>
<feature type="region of interest" description="Disordered" evidence="11">
    <location>
        <begin position="903"/>
        <end position="1011"/>
    </location>
</feature>
<evidence type="ECO:0000259" key="12">
    <source>
        <dbReference type="PROSITE" id="PS50235"/>
    </source>
</evidence>
<dbReference type="PROSITE" id="PS00973">
    <property type="entry name" value="USP_2"/>
    <property type="match status" value="1"/>
</dbReference>
<dbReference type="GO" id="GO:0005829">
    <property type="term" value="C:cytosol"/>
    <property type="evidence" value="ECO:0007669"/>
    <property type="project" value="TreeGrafter"/>
</dbReference>
<evidence type="ECO:0000256" key="5">
    <source>
        <dbReference type="ARBA" id="ARBA00022801"/>
    </source>
</evidence>
<feature type="compositionally biased region" description="Low complexity" evidence="11">
    <location>
        <begin position="137"/>
        <end position="146"/>
    </location>
</feature>
<feature type="domain" description="USP" evidence="12">
    <location>
        <begin position="181"/>
        <end position="573"/>
    </location>
</feature>
<dbReference type="CDD" id="cd02659">
    <property type="entry name" value="peptidase_C19C"/>
    <property type="match status" value="1"/>
</dbReference>
<evidence type="ECO:0000256" key="3">
    <source>
        <dbReference type="ARBA" id="ARBA00022670"/>
    </source>
</evidence>
<comment type="catalytic activity">
    <reaction evidence="1">
        <text>Thiol-dependent hydrolysis of ester, thioester, amide, peptide and isopeptide bonds formed by the C-terminal Gly of ubiquitin (a 76-residue protein attached to proteins as an intracellular targeting signal).</text>
        <dbReference type="EC" id="3.4.19.12"/>
    </reaction>
</comment>
<evidence type="ECO:0000256" key="8">
    <source>
        <dbReference type="ARBA" id="ARBA00029910"/>
    </source>
</evidence>
<reference evidence="13 14" key="1">
    <citation type="submission" date="2024-01" db="EMBL/GenBank/DDBJ databases">
        <title>The genome of the rayed Mediterranean limpet Patella caerulea (Linnaeus, 1758).</title>
        <authorList>
            <person name="Anh-Thu Weber A."/>
            <person name="Halstead-Nussloch G."/>
        </authorList>
    </citation>
    <scope>NUCLEOTIDE SEQUENCE [LARGE SCALE GENOMIC DNA]</scope>
    <source>
        <strain evidence="13">AATW-2023a</strain>
        <tissue evidence="13">Whole specimen</tissue>
    </source>
</reference>
<feature type="region of interest" description="Disordered" evidence="11">
    <location>
        <begin position="1402"/>
        <end position="1422"/>
    </location>
</feature>
<dbReference type="PROSITE" id="PS50235">
    <property type="entry name" value="USP_3"/>
    <property type="match status" value="1"/>
</dbReference>
<accession>A0AAN8FZY6</accession>
<comment type="caution">
    <text evidence="13">The sequence shown here is derived from an EMBL/GenBank/DDBJ whole genome shotgun (WGS) entry which is preliminary data.</text>
</comment>
<evidence type="ECO:0000313" key="14">
    <source>
        <dbReference type="Proteomes" id="UP001347796"/>
    </source>
</evidence>
<evidence type="ECO:0000256" key="11">
    <source>
        <dbReference type="SAM" id="MobiDB-lite"/>
    </source>
</evidence>
<feature type="region of interest" description="Disordered" evidence="11">
    <location>
        <begin position="117"/>
        <end position="146"/>
    </location>
</feature>
<evidence type="ECO:0000256" key="2">
    <source>
        <dbReference type="ARBA" id="ARBA00012759"/>
    </source>
</evidence>
<feature type="compositionally biased region" description="Low complexity" evidence="11">
    <location>
        <begin position="1412"/>
        <end position="1422"/>
    </location>
</feature>